<feature type="repeat" description="WD" evidence="9">
    <location>
        <begin position="289"/>
        <end position="323"/>
    </location>
</feature>
<keyword evidence="6" id="KW-0508">mRNA splicing</keyword>
<feature type="repeat" description="WD" evidence="9">
    <location>
        <begin position="549"/>
        <end position="582"/>
    </location>
</feature>
<dbReference type="PROSITE" id="PS00678">
    <property type="entry name" value="WD_REPEATS_1"/>
    <property type="match status" value="1"/>
</dbReference>
<protein>
    <recommendedName>
        <fullName evidence="8">Pre-mRNA-processing factor 17</fullName>
    </recommendedName>
</protein>
<feature type="region of interest" description="Disordered" evidence="11">
    <location>
        <begin position="1"/>
        <end position="55"/>
    </location>
</feature>
<evidence type="ECO:0000313" key="13">
    <source>
        <dbReference type="Proteomes" id="UP001219933"/>
    </source>
</evidence>
<accession>A0AAF0EWG6</accession>
<feature type="repeat" description="WD" evidence="9">
    <location>
        <begin position="517"/>
        <end position="548"/>
    </location>
</feature>
<evidence type="ECO:0000256" key="8">
    <source>
        <dbReference type="ARBA" id="ARBA00068146"/>
    </source>
</evidence>
<evidence type="ECO:0000256" key="2">
    <source>
        <dbReference type="ARBA" id="ARBA00022574"/>
    </source>
</evidence>
<keyword evidence="3" id="KW-0507">mRNA processing</keyword>
<feature type="coiled-coil region" evidence="10">
    <location>
        <begin position="212"/>
        <end position="239"/>
    </location>
</feature>
<feature type="repeat" description="WD" evidence="9">
    <location>
        <begin position="419"/>
        <end position="453"/>
    </location>
</feature>
<evidence type="ECO:0000256" key="7">
    <source>
        <dbReference type="ARBA" id="ARBA00023242"/>
    </source>
</evidence>
<dbReference type="PROSITE" id="PS50082">
    <property type="entry name" value="WD_REPEATS_2"/>
    <property type="match status" value="5"/>
</dbReference>
<dbReference type="PROSITE" id="PS50294">
    <property type="entry name" value="WD_REPEATS_REGION"/>
    <property type="match status" value="4"/>
</dbReference>
<dbReference type="InterPro" id="IPR019775">
    <property type="entry name" value="WD40_repeat_CS"/>
</dbReference>
<evidence type="ECO:0000256" key="3">
    <source>
        <dbReference type="ARBA" id="ARBA00022664"/>
    </source>
</evidence>
<dbReference type="InterPro" id="IPR015943">
    <property type="entry name" value="WD40/YVTN_repeat-like_dom_sf"/>
</dbReference>
<name>A0AAF0EWG6_9BASI</name>
<dbReference type="GO" id="GO:0003729">
    <property type="term" value="F:mRNA binding"/>
    <property type="evidence" value="ECO:0007669"/>
    <property type="project" value="TreeGrafter"/>
</dbReference>
<dbReference type="Pfam" id="PF00400">
    <property type="entry name" value="WD40"/>
    <property type="match status" value="5"/>
</dbReference>
<dbReference type="Proteomes" id="UP001219933">
    <property type="component" value="Chromosome 1"/>
</dbReference>
<feature type="compositionally biased region" description="Basic and acidic residues" evidence="11">
    <location>
        <begin position="9"/>
        <end position="28"/>
    </location>
</feature>
<dbReference type="PRINTS" id="PR00320">
    <property type="entry name" value="GPROTEINBRPT"/>
</dbReference>
<comment type="subcellular location">
    <subcellularLocation>
        <location evidence="1">Nucleus</location>
    </subcellularLocation>
</comment>
<dbReference type="Gene3D" id="2.130.10.10">
    <property type="entry name" value="YVTN repeat-like/Quinoprotein amine dehydrogenase"/>
    <property type="match status" value="1"/>
</dbReference>
<evidence type="ECO:0000256" key="9">
    <source>
        <dbReference type="PROSITE-ProRule" id="PRU00221"/>
    </source>
</evidence>
<dbReference type="EMBL" id="CP119877">
    <property type="protein sequence ID" value="WFD33938.1"/>
    <property type="molecule type" value="Genomic_DNA"/>
</dbReference>
<evidence type="ECO:0000256" key="6">
    <source>
        <dbReference type="ARBA" id="ARBA00023187"/>
    </source>
</evidence>
<keyword evidence="4" id="KW-0747">Spliceosome</keyword>
<evidence type="ECO:0000256" key="10">
    <source>
        <dbReference type="SAM" id="Coils"/>
    </source>
</evidence>
<evidence type="ECO:0000313" key="12">
    <source>
        <dbReference type="EMBL" id="WFD33938.1"/>
    </source>
</evidence>
<proteinExistence type="predicted"/>
<dbReference type="InterPro" id="IPR001680">
    <property type="entry name" value="WD40_rpt"/>
</dbReference>
<feature type="compositionally biased region" description="Basic and acidic residues" evidence="11">
    <location>
        <begin position="37"/>
        <end position="48"/>
    </location>
</feature>
<keyword evidence="7" id="KW-0539">Nucleus</keyword>
<feature type="repeat" description="WD" evidence="9">
    <location>
        <begin position="333"/>
        <end position="374"/>
    </location>
</feature>
<evidence type="ECO:0000256" key="4">
    <source>
        <dbReference type="ARBA" id="ARBA00022728"/>
    </source>
</evidence>
<evidence type="ECO:0000256" key="5">
    <source>
        <dbReference type="ARBA" id="ARBA00022737"/>
    </source>
</evidence>
<evidence type="ECO:0000256" key="1">
    <source>
        <dbReference type="ARBA" id="ARBA00004123"/>
    </source>
</evidence>
<sequence>MDALSAYRSDSESEPEHAHASDDEHIDQSDAFGLSREQQRQVVKDTGRADAGAGAVVQTAPQVNAVTRVEAPADELPEGVTQTWNATVESSAMSDFDFRNQQRTFDILGYARDPSQFAAGTGVGGSASAYVGDRSAAVRNQGATLAELRGGDRQTRTNARAMKKRRKGRDGDAAIVDGDGAYVGPWGGWEGEADANAAIALPPNIGPTAEEIAAAEDKAAARAQEMEQLERRKAAQQELGSERSIFHGRSMYDYQGRTYMHIPTDVGVNLRGDVGDEPCYIPQTCIHTFTGHTRGISALRLFPQSGHLLLSASMDTKVKLWDIYHQGNCLRTFLGHTKPLRDVFFNNDGTQFLSAAYDKQVKLWDTETGACLRAFGVGDVPNCVRFNPNEDKQHVFLVATNDKRIVQFDTRSGEITQEYTGHLGAVNTITFVDNNRRFVTTSDDKTLRVWDFDIPVVIKLVAEPTMYSLPTATLDPTGHWIAYQSMDSQVAIYSSQTFKNRRKAFRGHSVGGAACQVGFSPDGKFLSSGDGHGNVVFWDFYEGDFLDRLPAHDDVVIAHEWLPHETSKIVTGSWDGLIKLWT</sequence>
<dbReference type="AlphaFoldDB" id="A0AAF0EWG6"/>
<dbReference type="CDD" id="cd00200">
    <property type="entry name" value="WD40"/>
    <property type="match status" value="1"/>
</dbReference>
<gene>
    <name evidence="12" type="ORF">MCUN1_000764</name>
</gene>
<reference evidence="12" key="1">
    <citation type="submission" date="2023-03" db="EMBL/GenBank/DDBJ databases">
        <title>Mating type loci evolution in Malassezia.</title>
        <authorList>
            <person name="Coelho M.A."/>
        </authorList>
    </citation>
    <scope>NUCLEOTIDE SEQUENCE</scope>
    <source>
        <strain evidence="12">CBS 11721</strain>
    </source>
</reference>
<evidence type="ECO:0000256" key="11">
    <source>
        <dbReference type="SAM" id="MobiDB-lite"/>
    </source>
</evidence>
<keyword evidence="13" id="KW-1185">Reference proteome</keyword>
<dbReference type="GO" id="GO:0071013">
    <property type="term" value="C:catalytic step 2 spliceosome"/>
    <property type="evidence" value="ECO:0007669"/>
    <property type="project" value="InterPro"/>
</dbReference>
<dbReference type="GO" id="GO:0000398">
    <property type="term" value="P:mRNA splicing, via spliceosome"/>
    <property type="evidence" value="ECO:0007669"/>
    <property type="project" value="InterPro"/>
</dbReference>
<organism evidence="12 13">
    <name type="scientific">Malassezia cuniculi</name>
    <dbReference type="NCBI Taxonomy" id="948313"/>
    <lineage>
        <taxon>Eukaryota</taxon>
        <taxon>Fungi</taxon>
        <taxon>Dikarya</taxon>
        <taxon>Basidiomycota</taxon>
        <taxon>Ustilaginomycotina</taxon>
        <taxon>Malasseziomycetes</taxon>
        <taxon>Malasseziales</taxon>
        <taxon>Malasseziaceae</taxon>
        <taxon>Malassezia</taxon>
    </lineage>
</organism>
<dbReference type="InterPro" id="IPR032847">
    <property type="entry name" value="PRPF17"/>
</dbReference>
<keyword evidence="2 9" id="KW-0853">WD repeat</keyword>
<dbReference type="PANTHER" id="PTHR43979:SF1">
    <property type="entry name" value="PRE-MRNA-PROCESSING FACTOR 17"/>
    <property type="match status" value="1"/>
</dbReference>
<dbReference type="SUPFAM" id="SSF50978">
    <property type="entry name" value="WD40 repeat-like"/>
    <property type="match status" value="1"/>
</dbReference>
<keyword evidence="10" id="KW-0175">Coiled coil</keyword>
<dbReference type="PANTHER" id="PTHR43979">
    <property type="entry name" value="PRE-MRNA-PROCESSING FACTOR 17"/>
    <property type="match status" value="1"/>
</dbReference>
<keyword evidence="5" id="KW-0677">Repeat</keyword>
<dbReference type="InterPro" id="IPR036322">
    <property type="entry name" value="WD40_repeat_dom_sf"/>
</dbReference>
<dbReference type="InterPro" id="IPR020472">
    <property type="entry name" value="WD40_PAC1"/>
</dbReference>
<dbReference type="FunFam" id="2.130.10.10:FF:000034">
    <property type="entry name" value="Pre-mRNA-processing factor 17, putative"/>
    <property type="match status" value="1"/>
</dbReference>
<dbReference type="SMART" id="SM00320">
    <property type="entry name" value="WD40"/>
    <property type="match status" value="6"/>
</dbReference>